<dbReference type="GO" id="GO:0005886">
    <property type="term" value="C:plasma membrane"/>
    <property type="evidence" value="ECO:0007669"/>
    <property type="project" value="TreeGrafter"/>
</dbReference>
<feature type="domain" description="Major facilitator superfamily (MFS) profile" evidence="7">
    <location>
        <begin position="65"/>
        <end position="467"/>
    </location>
</feature>
<dbReference type="KEGG" id="pfp:PFL1_02554"/>
<dbReference type="InterPro" id="IPR036259">
    <property type="entry name" value="MFS_trans_sf"/>
</dbReference>
<feature type="transmembrane region" description="Helical" evidence="6">
    <location>
        <begin position="345"/>
        <end position="361"/>
    </location>
</feature>
<dbReference type="Pfam" id="PF07690">
    <property type="entry name" value="MFS_1"/>
    <property type="match status" value="1"/>
</dbReference>
<dbReference type="SUPFAM" id="SSF103473">
    <property type="entry name" value="MFS general substrate transporter"/>
    <property type="match status" value="1"/>
</dbReference>
<dbReference type="PROSITE" id="PS50850">
    <property type="entry name" value="MFS"/>
    <property type="match status" value="1"/>
</dbReference>
<protein>
    <recommendedName>
        <fullName evidence="7">Major facilitator superfamily (MFS) profile domain-containing protein</fullName>
    </recommendedName>
</protein>
<name>A0A061HGW2_9BASI</name>
<feature type="transmembrane region" description="Helical" evidence="6">
    <location>
        <begin position="54"/>
        <end position="74"/>
    </location>
</feature>
<dbReference type="PANTHER" id="PTHR23508">
    <property type="entry name" value="CARBOXYLIC ACID TRANSPORTER PROTEIN HOMOLOG"/>
    <property type="match status" value="1"/>
</dbReference>
<feature type="transmembrane region" description="Helical" evidence="6">
    <location>
        <begin position="188"/>
        <end position="211"/>
    </location>
</feature>
<organism evidence="8 9">
    <name type="scientific">Pseudozyma flocculosa PF-1</name>
    <dbReference type="NCBI Taxonomy" id="1277687"/>
    <lineage>
        <taxon>Eukaryota</taxon>
        <taxon>Fungi</taxon>
        <taxon>Dikarya</taxon>
        <taxon>Basidiomycota</taxon>
        <taxon>Ustilaginomycotina</taxon>
        <taxon>Ustilaginomycetes</taxon>
        <taxon>Ustilaginales</taxon>
        <taxon>Ustilaginaceae</taxon>
        <taxon>Pseudozyma</taxon>
    </lineage>
</organism>
<evidence type="ECO:0000313" key="8">
    <source>
        <dbReference type="EMBL" id="EPQ29881.1"/>
    </source>
</evidence>
<keyword evidence="3 6" id="KW-1133">Transmembrane helix</keyword>
<dbReference type="EMBL" id="KE361629">
    <property type="protein sequence ID" value="EPQ29881.1"/>
    <property type="molecule type" value="Genomic_DNA"/>
</dbReference>
<dbReference type="CDD" id="cd17316">
    <property type="entry name" value="MFS_SV2_like"/>
    <property type="match status" value="1"/>
</dbReference>
<feature type="transmembrane region" description="Helical" evidence="6">
    <location>
        <begin position="156"/>
        <end position="176"/>
    </location>
</feature>
<proteinExistence type="predicted"/>
<evidence type="ECO:0000256" key="5">
    <source>
        <dbReference type="SAM" id="MobiDB-lite"/>
    </source>
</evidence>
<feature type="transmembrane region" description="Helical" evidence="6">
    <location>
        <begin position="132"/>
        <end position="149"/>
    </location>
</feature>
<evidence type="ECO:0000256" key="1">
    <source>
        <dbReference type="ARBA" id="ARBA00004141"/>
    </source>
</evidence>
<dbReference type="eggNOG" id="ENOG502QPK1">
    <property type="taxonomic scope" value="Eukaryota"/>
</dbReference>
<feature type="compositionally biased region" description="Polar residues" evidence="5">
    <location>
        <begin position="507"/>
        <end position="516"/>
    </location>
</feature>
<dbReference type="PANTHER" id="PTHR23508:SF9">
    <property type="entry name" value="CARBOXYLIC ACID TRANSPORT PROTEIN (AFU_ORTHOLOGUE AFUA_2G09450)"/>
    <property type="match status" value="1"/>
</dbReference>
<accession>A0A061HGW2</accession>
<sequence length="522" mass="56615">MSDSAPKPMGLAAQAAQNFRDLFRWQQRVTIIDENGQEREEWQSPEMPKNPIKLLRMLSATNWLYYLVGLAAWTVDGYDFHSVSISLTRLSAFYGVSKTQVSTAITLTLLLRSIGAALFGVAGDYWGRKWPMVINMFIIGALQVGTVYARTFNEFLAVRALFGIGMGGIWGGAVSMALENVPTEARGLLSGVLQQGYSLGYVFAALFNLTLAPKGGKHGFRTLFWIGAGASFFVGVVRALFPESKQFLDAKKQNGRGGGVRAFRSQVGTVFRTQWKMMVYCCVLMALFNYFSHTTQDNYAVFIEVGMGYTKNQSSLAGILMKTGACVGGTIIGYISQFFGRRRTIVLAAVMSGLLIPAWILPKSLGGLMAGGFMLQFFVQGAWGVIPVHLNELSPPAFRASFPGIAYQIGNMISSPSAQIVTAISESHYYTNPNGKRTQAFGPTMAIATAIIALGIAVWVALGTERKGSHFEAVSAATAAVDGPVPHHKNLSDDLETGSYDEKNSKTEVSGPQVHTVTKDAH</sequence>
<dbReference type="HOGENOM" id="CLU_001265_46_1_1"/>
<dbReference type="RefSeq" id="XP_007878261.1">
    <property type="nucleotide sequence ID" value="XM_007880070.1"/>
</dbReference>
<dbReference type="Gene3D" id="1.20.1250.20">
    <property type="entry name" value="MFS general substrate transporter like domains"/>
    <property type="match status" value="2"/>
</dbReference>
<evidence type="ECO:0000256" key="3">
    <source>
        <dbReference type="ARBA" id="ARBA00022989"/>
    </source>
</evidence>
<dbReference type="AlphaFoldDB" id="A0A061HGW2"/>
<evidence type="ECO:0000256" key="4">
    <source>
        <dbReference type="ARBA" id="ARBA00023136"/>
    </source>
</evidence>
<feature type="region of interest" description="Disordered" evidence="5">
    <location>
        <begin position="483"/>
        <end position="522"/>
    </location>
</feature>
<evidence type="ECO:0000256" key="6">
    <source>
        <dbReference type="SAM" id="Phobius"/>
    </source>
</evidence>
<dbReference type="OrthoDB" id="5296287at2759"/>
<feature type="transmembrane region" description="Helical" evidence="6">
    <location>
        <begin position="277"/>
        <end position="295"/>
    </location>
</feature>
<dbReference type="InterPro" id="IPR020846">
    <property type="entry name" value="MFS_dom"/>
</dbReference>
<comment type="subcellular location">
    <subcellularLocation>
        <location evidence="1">Membrane</location>
        <topology evidence="1">Multi-pass membrane protein</topology>
    </subcellularLocation>
</comment>
<reference evidence="8 9" key="1">
    <citation type="journal article" date="2013" name="Plant Cell">
        <title>The transition from a phytopathogenic smut ancestor to an anamorphic biocontrol agent deciphered by comparative whole-genome analysis.</title>
        <authorList>
            <person name="Lefebvre F."/>
            <person name="Joly D.L."/>
            <person name="Labbe C."/>
            <person name="Teichmann B."/>
            <person name="Linning R."/>
            <person name="Belzile F."/>
            <person name="Bakkeren G."/>
            <person name="Belanger R.R."/>
        </authorList>
    </citation>
    <scope>NUCLEOTIDE SEQUENCE [LARGE SCALE GENOMIC DNA]</scope>
    <source>
        <strain evidence="8 9">PF-1</strain>
    </source>
</reference>
<evidence type="ECO:0000313" key="9">
    <source>
        <dbReference type="Proteomes" id="UP000053664"/>
    </source>
</evidence>
<dbReference type="InterPro" id="IPR011701">
    <property type="entry name" value="MFS"/>
</dbReference>
<feature type="transmembrane region" description="Helical" evidence="6">
    <location>
        <begin position="109"/>
        <end position="126"/>
    </location>
</feature>
<dbReference type="GeneID" id="19316673"/>
<dbReference type="GO" id="GO:0046943">
    <property type="term" value="F:carboxylic acid transmembrane transporter activity"/>
    <property type="evidence" value="ECO:0007669"/>
    <property type="project" value="TreeGrafter"/>
</dbReference>
<keyword evidence="4 6" id="KW-0472">Membrane</keyword>
<evidence type="ECO:0000256" key="2">
    <source>
        <dbReference type="ARBA" id="ARBA00022692"/>
    </source>
</evidence>
<keyword evidence="2 6" id="KW-0812">Transmembrane</keyword>
<evidence type="ECO:0000259" key="7">
    <source>
        <dbReference type="PROSITE" id="PS50850"/>
    </source>
</evidence>
<feature type="transmembrane region" description="Helical" evidence="6">
    <location>
        <begin position="440"/>
        <end position="462"/>
    </location>
</feature>
<feature type="transmembrane region" description="Helical" evidence="6">
    <location>
        <begin position="316"/>
        <end position="339"/>
    </location>
</feature>
<gene>
    <name evidence="8" type="ORF">PFL1_02554</name>
</gene>
<feature type="transmembrane region" description="Helical" evidence="6">
    <location>
        <begin position="223"/>
        <end position="241"/>
    </location>
</feature>
<dbReference type="Proteomes" id="UP000053664">
    <property type="component" value="Unassembled WGS sequence"/>
</dbReference>